<dbReference type="InterPro" id="IPR036390">
    <property type="entry name" value="WH_DNA-bd_sf"/>
</dbReference>
<comment type="caution">
    <text evidence="5">The sequence shown here is derived from an EMBL/GenBank/DDBJ whole genome shotgun (WGS) entry which is preliminary data.</text>
</comment>
<dbReference type="EMBL" id="JBFPER010000001">
    <property type="protein sequence ID" value="MEX0381531.1"/>
    <property type="molecule type" value="Genomic_DNA"/>
</dbReference>
<evidence type="ECO:0000313" key="6">
    <source>
        <dbReference type="Proteomes" id="UP001556617"/>
    </source>
</evidence>
<dbReference type="Pfam" id="PF01638">
    <property type="entry name" value="HxlR"/>
    <property type="match status" value="1"/>
</dbReference>
<dbReference type="InterPro" id="IPR002577">
    <property type="entry name" value="HTH_HxlR"/>
</dbReference>
<dbReference type="Gene3D" id="1.10.10.10">
    <property type="entry name" value="Winged helix-like DNA-binding domain superfamily/Winged helix DNA-binding domain"/>
    <property type="match status" value="1"/>
</dbReference>
<evidence type="ECO:0000256" key="1">
    <source>
        <dbReference type="ARBA" id="ARBA00023015"/>
    </source>
</evidence>
<evidence type="ECO:0000313" key="5">
    <source>
        <dbReference type="EMBL" id="MEX0381531.1"/>
    </source>
</evidence>
<dbReference type="PANTHER" id="PTHR33204">
    <property type="entry name" value="TRANSCRIPTIONAL REGULATOR, MARR FAMILY"/>
    <property type="match status" value="1"/>
</dbReference>
<keyword evidence="3" id="KW-0804">Transcription</keyword>
<evidence type="ECO:0000256" key="2">
    <source>
        <dbReference type="ARBA" id="ARBA00023125"/>
    </source>
</evidence>
<keyword evidence="6" id="KW-1185">Reference proteome</keyword>
<keyword evidence="1" id="KW-0805">Transcription regulation</keyword>
<dbReference type="InterPro" id="IPR036388">
    <property type="entry name" value="WH-like_DNA-bd_sf"/>
</dbReference>
<reference evidence="5 6" key="1">
    <citation type="submission" date="2024-07" db="EMBL/GenBank/DDBJ databases">
        <authorList>
            <person name="Yun M."/>
        </authorList>
    </citation>
    <scope>NUCLEOTIDE SEQUENCE [LARGE SCALE GENOMIC DNA]</scope>
    <source>
        <strain evidence="5 6">MS01</strain>
    </source>
</reference>
<gene>
    <name evidence="5" type="ORF">AB3K24_09350</name>
</gene>
<organism evidence="5 6">
    <name type="scientific">Leuconostoc aquikimchii</name>
    <dbReference type="NCBI Taxonomy" id="3236804"/>
    <lineage>
        <taxon>Bacteria</taxon>
        <taxon>Bacillati</taxon>
        <taxon>Bacillota</taxon>
        <taxon>Bacilli</taxon>
        <taxon>Lactobacillales</taxon>
        <taxon>Lactobacillaceae</taxon>
        <taxon>Leuconostoc</taxon>
    </lineage>
</organism>
<dbReference type="PANTHER" id="PTHR33204:SF29">
    <property type="entry name" value="TRANSCRIPTIONAL REGULATOR"/>
    <property type="match status" value="1"/>
</dbReference>
<sequence length="103" mass="11699">MQSTDSWSCGISKIMDTLSGKWRLNIIWVISKHDNIGFNQLKNNLPGITNMMLMRSLEALTSEGYVSKNLFGDKPPLHSEYHLTIKSHKLLPLLLKLNDLESS</sequence>
<name>A0ABV3S795_9LACO</name>
<protein>
    <submittedName>
        <fullName evidence="5">Winged helix-turn-helix transcriptional regulator</fullName>
    </submittedName>
</protein>
<keyword evidence="2" id="KW-0238">DNA-binding</keyword>
<dbReference type="SUPFAM" id="SSF46785">
    <property type="entry name" value="Winged helix' DNA-binding domain"/>
    <property type="match status" value="1"/>
</dbReference>
<dbReference type="PROSITE" id="PS51118">
    <property type="entry name" value="HTH_HXLR"/>
    <property type="match status" value="1"/>
</dbReference>
<proteinExistence type="predicted"/>
<dbReference type="Proteomes" id="UP001556617">
    <property type="component" value="Unassembled WGS sequence"/>
</dbReference>
<accession>A0ABV3S795</accession>
<evidence type="ECO:0000259" key="4">
    <source>
        <dbReference type="PROSITE" id="PS51118"/>
    </source>
</evidence>
<dbReference type="RefSeq" id="WP_367975314.1">
    <property type="nucleotide sequence ID" value="NZ_JBFPEQ010000001.1"/>
</dbReference>
<feature type="domain" description="HTH hxlR-type" evidence="4">
    <location>
        <begin position="9"/>
        <end position="103"/>
    </location>
</feature>
<evidence type="ECO:0000256" key="3">
    <source>
        <dbReference type="ARBA" id="ARBA00023163"/>
    </source>
</evidence>